<dbReference type="AlphaFoldDB" id="A0A7C6E9Y6"/>
<keyword evidence="1" id="KW-1133">Transmembrane helix</keyword>
<sequence>MQIDQKSVIRYHGNRMFVYFSLVTFLYSFNPITASHPTLGQEKLVKIVSKIELETLLNLGISQIADYDKNIFAKVNQQDIEKLDELQLNYTVLDSLCTGEYYFAWLTEAESALGLDKVIFVNQDFFIIRVSTPAELNRLLQERVELRKINFTPSVYNRAKIALPPVVYDPTIQAIVDRVSADSVFGLVRRLVSFQTRYSTTDSARACANYIKEKLEGYGLDSVYWQEFSPTYAPNVIGIKRGQIYPESIYTVICGHFDCTSGSPYTFAPGADDNGSGASSVLEAARVMQDYNFNYSIRFIAFCGEEQGLIGSNYYASQARNRGDSIIGVINVDMVAYSLPNRDSASIIGKPENPNCAPLVDYFIACADTYTQLKTQRQIIDRPRSDHASFNQYGYPAIHCRENLNVNNPHYHTIGDTIGGGFNSLDFCTEVIKASVATVASLAQPISIGITEEKMNKANFLVIPNPTYRIGQFRLPKTNEKIKIKIYDIAGKIKIVFDVLENTERFDIDLSRLNSGVYFVELIMAKIRYKNKIVIR</sequence>
<evidence type="ECO:0000313" key="4">
    <source>
        <dbReference type="EMBL" id="HHS51858.1"/>
    </source>
</evidence>
<dbReference type="GO" id="GO:0008235">
    <property type="term" value="F:metalloexopeptidase activity"/>
    <property type="evidence" value="ECO:0007669"/>
    <property type="project" value="InterPro"/>
</dbReference>
<feature type="domain" description="Secretion system C-terminal sorting" evidence="3">
    <location>
        <begin position="463"/>
        <end position="535"/>
    </location>
</feature>
<dbReference type="SUPFAM" id="SSF53187">
    <property type="entry name" value="Zn-dependent exopeptidases"/>
    <property type="match status" value="1"/>
</dbReference>
<dbReference type="InterPro" id="IPR007484">
    <property type="entry name" value="Peptidase_M28"/>
</dbReference>
<protein>
    <submittedName>
        <fullName evidence="4">M28 family peptidase</fullName>
    </submittedName>
</protein>
<feature type="domain" description="Peptidase M28" evidence="2">
    <location>
        <begin position="235"/>
        <end position="418"/>
    </location>
</feature>
<proteinExistence type="predicted"/>
<name>A0A7C6E9Y6_UNCW3</name>
<evidence type="ECO:0000259" key="2">
    <source>
        <dbReference type="Pfam" id="PF04389"/>
    </source>
</evidence>
<evidence type="ECO:0000259" key="3">
    <source>
        <dbReference type="Pfam" id="PF18962"/>
    </source>
</evidence>
<dbReference type="InterPro" id="IPR026444">
    <property type="entry name" value="Secre_tail"/>
</dbReference>
<gene>
    <name evidence="4" type="ORF">ENW73_03180</name>
</gene>
<organism evidence="4">
    <name type="scientific">candidate division WOR-3 bacterium</name>
    <dbReference type="NCBI Taxonomy" id="2052148"/>
    <lineage>
        <taxon>Bacteria</taxon>
        <taxon>Bacteria division WOR-3</taxon>
    </lineage>
</organism>
<dbReference type="PANTHER" id="PTHR12147:SF26">
    <property type="entry name" value="PEPTIDASE M28 DOMAIN-CONTAINING PROTEIN"/>
    <property type="match status" value="1"/>
</dbReference>
<dbReference type="Pfam" id="PF18962">
    <property type="entry name" value="Por_Secre_tail"/>
    <property type="match status" value="1"/>
</dbReference>
<dbReference type="InterPro" id="IPR045175">
    <property type="entry name" value="M28_fam"/>
</dbReference>
<accession>A0A7C6E9Y6</accession>
<dbReference type="EMBL" id="DTLI01000079">
    <property type="protein sequence ID" value="HHS51858.1"/>
    <property type="molecule type" value="Genomic_DNA"/>
</dbReference>
<dbReference type="PANTHER" id="PTHR12147">
    <property type="entry name" value="METALLOPEPTIDASE M28 FAMILY MEMBER"/>
    <property type="match status" value="1"/>
</dbReference>
<dbReference type="Gene3D" id="3.40.630.10">
    <property type="entry name" value="Zn peptidases"/>
    <property type="match status" value="1"/>
</dbReference>
<dbReference type="GO" id="GO:0006508">
    <property type="term" value="P:proteolysis"/>
    <property type="evidence" value="ECO:0007669"/>
    <property type="project" value="InterPro"/>
</dbReference>
<feature type="transmembrane region" description="Helical" evidence="1">
    <location>
        <begin position="12"/>
        <end position="29"/>
    </location>
</feature>
<keyword evidence="1" id="KW-0812">Transmembrane</keyword>
<dbReference type="Pfam" id="PF04389">
    <property type="entry name" value="Peptidase_M28"/>
    <property type="match status" value="1"/>
</dbReference>
<comment type="caution">
    <text evidence="4">The sequence shown here is derived from an EMBL/GenBank/DDBJ whole genome shotgun (WGS) entry which is preliminary data.</text>
</comment>
<dbReference type="NCBIfam" id="TIGR04183">
    <property type="entry name" value="Por_Secre_tail"/>
    <property type="match status" value="1"/>
</dbReference>
<reference evidence="4" key="1">
    <citation type="journal article" date="2020" name="mSystems">
        <title>Genome- and Community-Level Interaction Insights into Carbon Utilization and Element Cycling Functions of Hydrothermarchaeota in Hydrothermal Sediment.</title>
        <authorList>
            <person name="Zhou Z."/>
            <person name="Liu Y."/>
            <person name="Xu W."/>
            <person name="Pan J."/>
            <person name="Luo Z.H."/>
            <person name="Li M."/>
        </authorList>
    </citation>
    <scope>NUCLEOTIDE SEQUENCE [LARGE SCALE GENOMIC DNA]</scope>
    <source>
        <strain evidence="4">SpSt-876</strain>
    </source>
</reference>
<keyword evidence="1" id="KW-0472">Membrane</keyword>
<evidence type="ECO:0000256" key="1">
    <source>
        <dbReference type="SAM" id="Phobius"/>
    </source>
</evidence>